<evidence type="ECO:0000256" key="12">
    <source>
        <dbReference type="PIRSR" id="PIRSR004803-3"/>
    </source>
</evidence>
<dbReference type="SMART" id="SM00849">
    <property type="entry name" value="Lactamase_B"/>
    <property type="match status" value="1"/>
</dbReference>
<dbReference type="Pfam" id="PF22505">
    <property type="entry name" value="RNase_J_b_CASP"/>
    <property type="match status" value="1"/>
</dbReference>
<evidence type="ECO:0000256" key="8">
    <source>
        <dbReference type="ARBA" id="ARBA00022884"/>
    </source>
</evidence>
<keyword evidence="3 12" id="KW-0479">Metal-binding</keyword>
<feature type="binding site" evidence="9 11">
    <location>
        <begin position="402"/>
        <end position="406"/>
    </location>
    <ligand>
        <name>substrate</name>
    </ligand>
</feature>
<keyword evidence="6 12" id="KW-0862">Zinc</keyword>
<dbReference type="EC" id="3.1.-.-" evidence="9"/>
<dbReference type="GO" id="GO:0004534">
    <property type="term" value="F:5'-3' RNA exonuclease activity"/>
    <property type="evidence" value="ECO:0007669"/>
    <property type="project" value="UniProtKB-UniRule"/>
</dbReference>
<evidence type="ECO:0000256" key="13">
    <source>
        <dbReference type="SAM" id="MobiDB-lite"/>
    </source>
</evidence>
<dbReference type="GO" id="GO:0006364">
    <property type="term" value="P:rRNA processing"/>
    <property type="evidence" value="ECO:0007669"/>
    <property type="project" value="UniProtKB-UniRule"/>
</dbReference>
<name>A0A1T4JXT2_9BACT</name>
<keyword evidence="7 9" id="KW-0269">Exonuclease</keyword>
<dbReference type="InterPro" id="IPR055132">
    <property type="entry name" value="RNase_J_b_CASP"/>
</dbReference>
<evidence type="ECO:0000256" key="1">
    <source>
        <dbReference type="ARBA" id="ARBA00022490"/>
    </source>
</evidence>
<dbReference type="SUPFAM" id="SSF56281">
    <property type="entry name" value="Metallo-hydrolase/oxidoreductase"/>
    <property type="match status" value="1"/>
</dbReference>
<accession>A0A1T4JXT2</accession>
<proteinExistence type="inferred from homology"/>
<dbReference type="STRING" id="115783.SAMN02745119_00156"/>
<dbReference type="GO" id="GO:0008270">
    <property type="term" value="F:zinc ion binding"/>
    <property type="evidence" value="ECO:0007669"/>
    <property type="project" value="InterPro"/>
</dbReference>
<gene>
    <name evidence="9" type="primary">rnj</name>
    <name evidence="15" type="ORF">SAMN02745119_00156</name>
</gene>
<feature type="active site" description="Proton acceptor" evidence="10">
    <location>
        <position position="406"/>
    </location>
</feature>
<comment type="function">
    <text evidence="9">An RNase that has 5'-3' exonuclease and possibly endonuclease activity. Involved in maturation of rRNA and in some organisms also mRNA maturation and/or decay.</text>
</comment>
<feature type="binding site" evidence="12">
    <location>
        <position position="118"/>
    </location>
    <ligand>
        <name>Zn(2+)</name>
        <dbReference type="ChEBI" id="CHEBI:29105"/>
        <label>1</label>
        <note>catalytic</note>
    </ligand>
</feature>
<keyword evidence="2 9" id="KW-0540">Nuclease</keyword>
<dbReference type="InterPro" id="IPR001279">
    <property type="entry name" value="Metallo-B-lactamas"/>
</dbReference>
<evidence type="ECO:0000256" key="5">
    <source>
        <dbReference type="ARBA" id="ARBA00022801"/>
    </source>
</evidence>
<feature type="domain" description="Metallo-beta-lactamase" evidence="14">
    <location>
        <begin position="60"/>
        <end position="253"/>
    </location>
</feature>
<evidence type="ECO:0000256" key="7">
    <source>
        <dbReference type="ARBA" id="ARBA00022839"/>
    </source>
</evidence>
<evidence type="ECO:0000256" key="3">
    <source>
        <dbReference type="ARBA" id="ARBA00022723"/>
    </source>
</evidence>
<comment type="cofactor">
    <cofactor evidence="12">
        <name>Zn(2+)</name>
        <dbReference type="ChEBI" id="CHEBI:29105"/>
    </cofactor>
    <text evidence="12">Binds 2 Zn(2+) ions per subunit. It is not clear if Zn(2+) or Mg(2+) is physiologically important.</text>
</comment>
<dbReference type="NCBIfam" id="TIGR00649">
    <property type="entry name" value="MG423"/>
    <property type="match status" value="1"/>
</dbReference>
<dbReference type="PROSITE" id="PS01292">
    <property type="entry name" value="UPF0036"/>
    <property type="match status" value="1"/>
</dbReference>
<evidence type="ECO:0000259" key="14">
    <source>
        <dbReference type="SMART" id="SM00849"/>
    </source>
</evidence>
<keyword evidence="5 9" id="KW-0378">Hydrolase</keyword>
<evidence type="ECO:0000256" key="6">
    <source>
        <dbReference type="ARBA" id="ARBA00022833"/>
    </source>
</evidence>
<dbReference type="InterPro" id="IPR030854">
    <property type="entry name" value="RNase_J_bac"/>
</dbReference>
<evidence type="ECO:0000313" key="16">
    <source>
        <dbReference type="Proteomes" id="UP000190102"/>
    </source>
</evidence>
<dbReference type="InterPro" id="IPR011108">
    <property type="entry name" value="RMMBL"/>
</dbReference>
<keyword evidence="1 9" id="KW-0963">Cytoplasm</keyword>
<feature type="binding site" evidence="11">
    <location>
        <begin position="270"/>
        <end position="272"/>
    </location>
    <ligand>
        <name>substrate</name>
    </ligand>
</feature>
<dbReference type="InterPro" id="IPR042173">
    <property type="entry name" value="RNase_J_2"/>
</dbReference>
<evidence type="ECO:0000256" key="10">
    <source>
        <dbReference type="PIRSR" id="PIRSR004803-1"/>
    </source>
</evidence>
<feature type="binding site" evidence="12">
    <location>
        <position position="481"/>
    </location>
    <ligand>
        <name>Ca(2+)</name>
        <dbReference type="ChEBI" id="CHEBI:29108"/>
    </ligand>
</feature>
<dbReference type="CDD" id="cd07714">
    <property type="entry name" value="RNaseJ_MBL-fold"/>
    <property type="match status" value="1"/>
</dbReference>
<comment type="subcellular location">
    <subcellularLocation>
        <location evidence="9">Cytoplasm</location>
    </subcellularLocation>
</comment>
<protein>
    <recommendedName>
        <fullName evidence="9">Ribonuclease J</fullName>
        <shortName evidence="9">RNase J</shortName>
        <ecNumber evidence="9">3.1.-.-</ecNumber>
    </recommendedName>
</protein>
<sequence length="593" mass="65605">MNADSKETAAVYSGGEQGGKEEATQAYPAVRQGASDEANAAPRSNSPLRIVALGGLGEIGINCMAYEYGDDLILVDAGLMFPDADMPGVDYVIPDFSWLRERADKLRGILLTHGHEDHIGALPFLLREFPTPIYGTALTLGILEGKLLEYKVEADLNPVQPRDTVTLGCFQIEFIRVAHSVVDGCALAIRSPEGVVIHTGDFKLDQTPVDGEVTDLGTFARYGDQGVLALLSDSTNVEREGYTISERYVGEALGDLFPKCKGRIIVAAFSSNIHRVQQVADVAAASGRKVLLNGRSMVNNVRIARNLGYLTISDDLLMDIRELNHLPPEQVCIISTGSQGEPMSALVRIAMDDHKQIKLEKGDTVILSSRNIPGNERTISELINHLYRRGADVHHEKVSEVHVSGHASQEELKLMMNITQPRFFLPIHGEYRHLVLHRRLAMKVGIPEERCLLAVNGEVVSFYNNTACIEETVETGRVFVDGKGVGDVGEVVLKDRRHLAEDGMVLVIIGINQHTGEFIYGPEIVSRGFVFEDESQAYLQTAKEMVREALKELSVEFLADRDEVRQIVRQTLKRFFKKSIERRPMVLPVILEM</sequence>
<dbReference type="Gene3D" id="3.10.20.580">
    <property type="match status" value="1"/>
</dbReference>
<keyword evidence="8 9" id="KW-0694">RNA-binding</keyword>
<dbReference type="EMBL" id="FUWR01000001">
    <property type="protein sequence ID" value="SJZ34938.1"/>
    <property type="molecule type" value="Genomic_DNA"/>
</dbReference>
<dbReference type="PANTHER" id="PTHR43694">
    <property type="entry name" value="RIBONUCLEASE J"/>
    <property type="match status" value="1"/>
</dbReference>
<feature type="binding site" evidence="12">
    <location>
        <position position="88"/>
    </location>
    <ligand>
        <name>Ca(2+)</name>
        <dbReference type="ChEBI" id="CHEBI:29108"/>
    </ligand>
</feature>
<feature type="region of interest" description="Disordered" evidence="13">
    <location>
        <begin position="1"/>
        <end position="42"/>
    </location>
</feature>
<feature type="active site" description="Proton donor" evidence="10">
    <location>
        <position position="233"/>
    </location>
</feature>
<feature type="binding site" evidence="12">
    <location>
        <position position="113"/>
    </location>
    <ligand>
        <name>Zn(2+)</name>
        <dbReference type="ChEBI" id="CHEBI:29105"/>
        <label>1</label>
        <note>catalytic</note>
    </ligand>
</feature>
<dbReference type="Pfam" id="PF07521">
    <property type="entry name" value="RMMBL"/>
    <property type="match status" value="1"/>
</dbReference>
<dbReference type="InterPro" id="IPR036866">
    <property type="entry name" value="RibonucZ/Hydroxyglut_hydro"/>
</dbReference>
<dbReference type="Pfam" id="PF17770">
    <property type="entry name" value="RNase_J_C"/>
    <property type="match status" value="1"/>
</dbReference>
<feature type="binding site" evidence="12">
    <location>
        <position position="117"/>
    </location>
    <ligand>
        <name>Zn(2+)</name>
        <dbReference type="ChEBI" id="CHEBI:29105"/>
        <label>1</label>
        <note>catalytic</note>
    </ligand>
</feature>
<dbReference type="GO" id="GO:0004521">
    <property type="term" value="F:RNA endonuclease activity"/>
    <property type="evidence" value="ECO:0007669"/>
    <property type="project" value="UniProtKB-UniRule"/>
</dbReference>
<feature type="binding site" evidence="12">
    <location>
        <position position="115"/>
    </location>
    <ligand>
        <name>Zn(2+)</name>
        <dbReference type="ChEBI" id="CHEBI:29105"/>
        <label>1</label>
        <note>catalytic</note>
    </ligand>
</feature>
<keyword evidence="16" id="KW-1185">Reference proteome</keyword>
<evidence type="ECO:0000256" key="9">
    <source>
        <dbReference type="HAMAP-Rule" id="MF_01491"/>
    </source>
</evidence>
<dbReference type="GO" id="GO:0003723">
    <property type="term" value="F:RNA binding"/>
    <property type="evidence" value="ECO:0007669"/>
    <property type="project" value="UniProtKB-UniRule"/>
</dbReference>
<reference evidence="16" key="1">
    <citation type="submission" date="2017-02" db="EMBL/GenBank/DDBJ databases">
        <authorList>
            <person name="Varghese N."/>
            <person name="Submissions S."/>
        </authorList>
    </citation>
    <scope>NUCLEOTIDE SEQUENCE [LARGE SCALE GENOMIC DNA]</scope>
    <source>
        <strain evidence="16">ATCC BAA-34</strain>
    </source>
</reference>
<dbReference type="Proteomes" id="UP000190102">
    <property type="component" value="Unassembled WGS sequence"/>
</dbReference>
<dbReference type="PIRSF" id="PIRSF004803">
    <property type="entry name" value="RnjA"/>
    <property type="match status" value="1"/>
</dbReference>
<dbReference type="RefSeq" id="WP_139366636.1">
    <property type="nucleotide sequence ID" value="NZ_FUWR01000001.1"/>
</dbReference>
<dbReference type="HAMAP" id="MF_01491">
    <property type="entry name" value="RNase_J_bact"/>
    <property type="match status" value="1"/>
</dbReference>
<dbReference type="InterPro" id="IPR001587">
    <property type="entry name" value="RNase_J_CS"/>
</dbReference>
<feature type="binding site" evidence="12">
    <location>
        <position position="179"/>
    </location>
    <ligand>
        <name>Zn(2+)</name>
        <dbReference type="ChEBI" id="CHEBI:29105"/>
        <label>1</label>
        <note>catalytic</note>
    </ligand>
</feature>
<comment type="cofactor">
    <cofactor evidence="12">
        <name>Ca(2+)</name>
        <dbReference type="ChEBI" id="CHEBI:29108"/>
    </cofactor>
    <text evidence="12">Binds 1 Ca(2+) cation per subunit. Seen in 1 crystal structure, it is not clear if it is physiologically important.</text>
</comment>
<dbReference type="Pfam" id="PF00753">
    <property type="entry name" value="Lactamase_B"/>
    <property type="match status" value="1"/>
</dbReference>
<dbReference type="Gene3D" id="3.60.15.10">
    <property type="entry name" value="Ribonuclease Z/Hydroxyacylglutathione hydrolase-like"/>
    <property type="match status" value="1"/>
</dbReference>
<dbReference type="InterPro" id="IPR004613">
    <property type="entry name" value="RNase_J"/>
</dbReference>
<keyword evidence="12" id="KW-0106">Calcium</keyword>
<feature type="binding site" evidence="12">
    <location>
        <position position="90"/>
    </location>
    <ligand>
        <name>Ca(2+)</name>
        <dbReference type="ChEBI" id="CHEBI:29108"/>
    </ligand>
</feature>
<evidence type="ECO:0000313" key="15">
    <source>
        <dbReference type="EMBL" id="SJZ34938.1"/>
    </source>
</evidence>
<evidence type="ECO:0000256" key="2">
    <source>
        <dbReference type="ARBA" id="ARBA00022722"/>
    </source>
</evidence>
<evidence type="ECO:0000256" key="11">
    <source>
        <dbReference type="PIRSR" id="PIRSR004803-2"/>
    </source>
</evidence>
<dbReference type="OrthoDB" id="9770211at2"/>
<feature type="binding site" evidence="12">
    <location>
        <position position="428"/>
    </location>
    <ligand>
        <name>Zn(2+)</name>
        <dbReference type="ChEBI" id="CHEBI:29105"/>
        <label>1</label>
        <note>catalytic</note>
    </ligand>
</feature>
<keyword evidence="4 9" id="KW-0255">Endonuclease</keyword>
<dbReference type="Gene3D" id="3.40.50.10710">
    <property type="entry name" value="Metallo-hydrolase/oxidoreductase"/>
    <property type="match status" value="1"/>
</dbReference>
<feature type="binding site" evidence="12">
    <location>
        <position position="201"/>
    </location>
    <ligand>
        <name>Zn(2+)</name>
        <dbReference type="ChEBI" id="CHEBI:29105"/>
        <label>1</label>
        <note>catalytic</note>
    </ligand>
</feature>
<dbReference type="InterPro" id="IPR041636">
    <property type="entry name" value="RNase_J_C"/>
</dbReference>
<dbReference type="AlphaFoldDB" id="A0A1T4JXT2"/>
<comment type="subunit">
    <text evidence="9">Homodimer, may be a subunit of the RNA degradosome.</text>
</comment>
<comment type="similarity">
    <text evidence="9">Belongs to the metallo-beta-lactamase superfamily. RNA-metabolizing metallo-beta-lactamase-like family. Bacterial RNase J subfamily.</text>
</comment>
<keyword evidence="9" id="KW-0698">rRNA processing</keyword>
<dbReference type="PANTHER" id="PTHR43694:SF1">
    <property type="entry name" value="RIBONUCLEASE J"/>
    <property type="match status" value="1"/>
</dbReference>
<evidence type="ECO:0000256" key="4">
    <source>
        <dbReference type="ARBA" id="ARBA00022759"/>
    </source>
</evidence>
<dbReference type="GO" id="GO:0005737">
    <property type="term" value="C:cytoplasm"/>
    <property type="evidence" value="ECO:0007669"/>
    <property type="project" value="UniProtKB-SubCell"/>
</dbReference>
<organism evidence="15 16">
    <name type="scientific">Trichlorobacter thiogenes</name>
    <dbReference type="NCBI Taxonomy" id="115783"/>
    <lineage>
        <taxon>Bacteria</taxon>
        <taxon>Pseudomonadati</taxon>
        <taxon>Thermodesulfobacteriota</taxon>
        <taxon>Desulfuromonadia</taxon>
        <taxon>Geobacterales</taxon>
        <taxon>Geobacteraceae</taxon>
        <taxon>Trichlorobacter</taxon>
    </lineage>
</organism>